<keyword evidence="2" id="KW-0732">Signal</keyword>
<feature type="coiled-coil region" evidence="1">
    <location>
        <begin position="97"/>
        <end position="131"/>
    </location>
</feature>
<accession>A0ABZ0RL31</accession>
<reference evidence="3 4" key="1">
    <citation type="submission" date="2023-11" db="EMBL/GenBank/DDBJ databases">
        <title>Coraliomargarita sp. nov., isolated from marine algae.</title>
        <authorList>
            <person name="Lee J.K."/>
            <person name="Baek J.H."/>
            <person name="Kim J.M."/>
            <person name="Choi D.G."/>
            <person name="Jeon C.O."/>
        </authorList>
    </citation>
    <scope>NUCLEOTIDE SEQUENCE [LARGE SCALE GENOMIC DNA]</scope>
    <source>
        <strain evidence="3 4">J2-16</strain>
    </source>
</reference>
<evidence type="ECO:0000256" key="2">
    <source>
        <dbReference type="SAM" id="SignalP"/>
    </source>
</evidence>
<dbReference type="EMBL" id="CP138858">
    <property type="protein sequence ID" value="WPJ96915.1"/>
    <property type="molecule type" value="Genomic_DNA"/>
</dbReference>
<dbReference type="Proteomes" id="UP001324993">
    <property type="component" value="Chromosome"/>
</dbReference>
<evidence type="ECO:0000313" key="4">
    <source>
        <dbReference type="Proteomes" id="UP001324993"/>
    </source>
</evidence>
<feature type="chain" id="PRO_5047156535" evidence="2">
    <location>
        <begin position="28"/>
        <end position="425"/>
    </location>
</feature>
<keyword evidence="4" id="KW-1185">Reference proteome</keyword>
<protein>
    <submittedName>
        <fullName evidence="3">Uncharacterized protein</fullName>
    </submittedName>
</protein>
<keyword evidence="1" id="KW-0175">Coiled coil</keyword>
<feature type="signal peptide" evidence="2">
    <location>
        <begin position="1"/>
        <end position="27"/>
    </location>
</feature>
<sequence>MLRSKIRSCATLLLIIVVTIIPAFSNAAGSNNNEPIDLGILKQKDTLLPFMTGPQKIQYLQLERIIESAHSDLKSGQYLANSKPSSLDPNRDLKPLIERGERMIESAQLKIEDSQKKLVALLQVVQDQQSQQMKADLTRFDYDLESANYDDAITVLSKRLLTTCWELGYETLFFDGVFIQDGESTLPSSAELRNSTYDRLIKIDGTTFSVTIPIDLKLKADSTGKAAHIFEFENAPVFKDDQKALLVIEMIHPKGSSSGLLSLRAIDLETQLIVTHQLIKIKDSAEKLGLVAEGLEDTIPDQLKLRDPANTLETLSNLGDLYTFMITSEFETTVTHELLTHTLLKNKTLQITDSNFILRAYGKSLSAPETWKGQSNAQLTITADEQTGNYQLRAQADNSDRVLPCGTLQLNNSNATTPTEEIPSI</sequence>
<proteinExistence type="predicted"/>
<name>A0ABZ0RL31_9BACT</name>
<organism evidence="3 4">
    <name type="scientific">Coraliomargarita algicola</name>
    <dbReference type="NCBI Taxonomy" id="3092156"/>
    <lineage>
        <taxon>Bacteria</taxon>
        <taxon>Pseudomonadati</taxon>
        <taxon>Verrucomicrobiota</taxon>
        <taxon>Opitutia</taxon>
        <taxon>Puniceicoccales</taxon>
        <taxon>Coraliomargaritaceae</taxon>
        <taxon>Coraliomargarita</taxon>
    </lineage>
</organism>
<evidence type="ECO:0000313" key="3">
    <source>
        <dbReference type="EMBL" id="WPJ96915.1"/>
    </source>
</evidence>
<gene>
    <name evidence="3" type="ORF">SH580_04240</name>
</gene>
<evidence type="ECO:0000256" key="1">
    <source>
        <dbReference type="SAM" id="Coils"/>
    </source>
</evidence>
<dbReference type="RefSeq" id="WP_319833772.1">
    <property type="nucleotide sequence ID" value="NZ_CP138858.1"/>
</dbReference>